<sequence>MKARSRNGGLIAILVLVVYCYLENMARISIEVSPDQPLESYLFGGLFARYNKDKILKPFPSYNEYRKRLNLTTVEIWQSIKSNCRDGFITLGIKSMHFFVSKLMQFRHSLSIPTPIHRSWPSRVIFWVILTRSVSSMANDTTI</sequence>
<evidence type="ECO:0000313" key="2">
    <source>
        <dbReference type="Proteomes" id="UP000836841"/>
    </source>
</evidence>
<proteinExistence type="predicted"/>
<dbReference type="EMBL" id="OU466858">
    <property type="protein sequence ID" value="CAH2047242.1"/>
    <property type="molecule type" value="Genomic_DNA"/>
</dbReference>
<evidence type="ECO:0000313" key="1">
    <source>
        <dbReference type="EMBL" id="CAH2047242.1"/>
    </source>
</evidence>
<name>A0AAU9RPL9_THLAR</name>
<keyword evidence="2" id="KW-1185">Reference proteome</keyword>
<dbReference type="AlphaFoldDB" id="A0AAU9RPL9"/>
<gene>
    <name evidence="1" type="ORF">TAV2_LOCUS5256</name>
</gene>
<accession>A0AAU9RPL9</accession>
<reference evidence="1 2" key="1">
    <citation type="submission" date="2022-03" db="EMBL/GenBank/DDBJ databases">
        <authorList>
            <person name="Nunn A."/>
            <person name="Chopra R."/>
            <person name="Nunn A."/>
            <person name="Contreras Garrido A."/>
        </authorList>
    </citation>
    <scope>NUCLEOTIDE SEQUENCE [LARGE SCALE GENOMIC DNA]</scope>
</reference>
<protein>
    <submittedName>
        <fullName evidence="1">Uncharacterized protein</fullName>
    </submittedName>
</protein>
<dbReference type="Proteomes" id="UP000836841">
    <property type="component" value="Chromosome 2"/>
</dbReference>
<organism evidence="1 2">
    <name type="scientific">Thlaspi arvense</name>
    <name type="common">Field penny-cress</name>
    <dbReference type="NCBI Taxonomy" id="13288"/>
    <lineage>
        <taxon>Eukaryota</taxon>
        <taxon>Viridiplantae</taxon>
        <taxon>Streptophyta</taxon>
        <taxon>Embryophyta</taxon>
        <taxon>Tracheophyta</taxon>
        <taxon>Spermatophyta</taxon>
        <taxon>Magnoliopsida</taxon>
        <taxon>eudicotyledons</taxon>
        <taxon>Gunneridae</taxon>
        <taxon>Pentapetalae</taxon>
        <taxon>rosids</taxon>
        <taxon>malvids</taxon>
        <taxon>Brassicales</taxon>
        <taxon>Brassicaceae</taxon>
        <taxon>Thlaspideae</taxon>
        <taxon>Thlaspi</taxon>
    </lineage>
</organism>